<dbReference type="EMBL" id="MU007089">
    <property type="protein sequence ID" value="KAF2422604.1"/>
    <property type="molecule type" value="Genomic_DNA"/>
</dbReference>
<keyword evidence="3" id="KW-1185">Reference proteome</keyword>
<evidence type="ECO:0000313" key="2">
    <source>
        <dbReference type="EMBL" id="KAF2422604.1"/>
    </source>
</evidence>
<comment type="caution">
    <text evidence="2">The sequence shown here is derived from an EMBL/GenBank/DDBJ whole genome shotgun (WGS) entry which is preliminary data.</text>
</comment>
<name>A0A9P4NI83_9PEZI</name>
<feature type="signal peptide" evidence="1">
    <location>
        <begin position="1"/>
        <end position="22"/>
    </location>
</feature>
<protein>
    <submittedName>
        <fullName evidence="2">Uncharacterized protein</fullName>
    </submittedName>
</protein>
<dbReference type="AlphaFoldDB" id="A0A9P4NI83"/>
<evidence type="ECO:0000313" key="3">
    <source>
        <dbReference type="Proteomes" id="UP000800235"/>
    </source>
</evidence>
<sequence>MIRSVLCSFTAVLLLILPFTFSQSSGVPDYGYEGYKLDVHGQPEDVLYATADTPVPVNISALEPEPDVYLNASVHVGIIELTVDNITAKVNLDAQVLQLLKFNAGVDASIDRVRLTILNVSAEVLLEARLGNIVLMVNDVLKSLDLNPILATLGKDLKHIVNNTASTLKGGSLNGVLGPKSNSGRVNAMLEENSLQKRGPPPQSYQLANNILYSINDYSGHTHTNRVLAQNGSIMDYSLDDYGHTYHTQVVGDYHPFPGVTCISAIYLNDRGTV</sequence>
<evidence type="ECO:0000256" key="1">
    <source>
        <dbReference type="SAM" id="SignalP"/>
    </source>
</evidence>
<feature type="chain" id="PRO_5040457908" evidence="1">
    <location>
        <begin position="23"/>
        <end position="274"/>
    </location>
</feature>
<dbReference type="Proteomes" id="UP000800235">
    <property type="component" value="Unassembled WGS sequence"/>
</dbReference>
<accession>A0A9P4NI83</accession>
<reference evidence="2" key="1">
    <citation type="journal article" date="2020" name="Stud. Mycol.">
        <title>101 Dothideomycetes genomes: a test case for predicting lifestyles and emergence of pathogens.</title>
        <authorList>
            <person name="Haridas S."/>
            <person name="Albert R."/>
            <person name="Binder M."/>
            <person name="Bloem J."/>
            <person name="Labutti K."/>
            <person name="Salamov A."/>
            <person name="Andreopoulos B."/>
            <person name="Baker S."/>
            <person name="Barry K."/>
            <person name="Bills G."/>
            <person name="Bluhm B."/>
            <person name="Cannon C."/>
            <person name="Castanera R."/>
            <person name="Culley D."/>
            <person name="Daum C."/>
            <person name="Ezra D."/>
            <person name="Gonzalez J."/>
            <person name="Henrissat B."/>
            <person name="Kuo A."/>
            <person name="Liang C."/>
            <person name="Lipzen A."/>
            <person name="Lutzoni F."/>
            <person name="Magnuson J."/>
            <person name="Mondo S."/>
            <person name="Nolan M."/>
            <person name="Ohm R."/>
            <person name="Pangilinan J."/>
            <person name="Park H.-J."/>
            <person name="Ramirez L."/>
            <person name="Alfaro M."/>
            <person name="Sun H."/>
            <person name="Tritt A."/>
            <person name="Yoshinaga Y."/>
            <person name="Zwiers L.-H."/>
            <person name="Turgeon B."/>
            <person name="Goodwin S."/>
            <person name="Spatafora J."/>
            <person name="Crous P."/>
            <person name="Grigoriev I."/>
        </authorList>
    </citation>
    <scope>NUCLEOTIDE SEQUENCE</scope>
    <source>
        <strain evidence="2">CBS 130266</strain>
    </source>
</reference>
<keyword evidence="1" id="KW-0732">Signal</keyword>
<gene>
    <name evidence="2" type="ORF">EJ08DRAFT_653083</name>
</gene>
<proteinExistence type="predicted"/>
<feature type="non-terminal residue" evidence="2">
    <location>
        <position position="274"/>
    </location>
</feature>
<dbReference type="OrthoDB" id="4148174at2759"/>
<organism evidence="2 3">
    <name type="scientific">Tothia fuscella</name>
    <dbReference type="NCBI Taxonomy" id="1048955"/>
    <lineage>
        <taxon>Eukaryota</taxon>
        <taxon>Fungi</taxon>
        <taxon>Dikarya</taxon>
        <taxon>Ascomycota</taxon>
        <taxon>Pezizomycotina</taxon>
        <taxon>Dothideomycetes</taxon>
        <taxon>Pleosporomycetidae</taxon>
        <taxon>Venturiales</taxon>
        <taxon>Cylindrosympodiaceae</taxon>
        <taxon>Tothia</taxon>
    </lineage>
</organism>